<proteinExistence type="predicted"/>
<protein>
    <submittedName>
        <fullName evidence="4">Uncharacterized protein</fullName>
    </submittedName>
</protein>
<dbReference type="AlphaFoldDB" id="Q11J31"/>
<dbReference type="InterPro" id="IPR007040">
    <property type="entry name" value="Ribosome_modulation_factor"/>
</dbReference>
<feature type="region of interest" description="Disordered" evidence="3">
    <location>
        <begin position="156"/>
        <end position="176"/>
    </location>
</feature>
<dbReference type="Gene3D" id="1.10.10.620">
    <property type="entry name" value="ribosome modulation factor like domain"/>
    <property type="match status" value="1"/>
</dbReference>
<evidence type="ECO:0000256" key="3">
    <source>
        <dbReference type="SAM" id="MobiDB-lite"/>
    </source>
</evidence>
<organism evidence="4">
    <name type="scientific">Chelativorans sp. (strain BNC1)</name>
    <dbReference type="NCBI Taxonomy" id="266779"/>
    <lineage>
        <taxon>Bacteria</taxon>
        <taxon>Pseudomonadati</taxon>
        <taxon>Pseudomonadota</taxon>
        <taxon>Alphaproteobacteria</taxon>
        <taxon>Hyphomicrobiales</taxon>
        <taxon>Phyllobacteriaceae</taxon>
        <taxon>Chelativorans</taxon>
    </lineage>
</organism>
<dbReference type="EMBL" id="CP000390">
    <property type="protein sequence ID" value="ABG62594.1"/>
    <property type="molecule type" value="Genomic_DNA"/>
</dbReference>
<evidence type="ECO:0000256" key="1">
    <source>
        <dbReference type="ARBA" id="ARBA00022490"/>
    </source>
</evidence>
<gene>
    <name evidence="4" type="ordered locus">Meso_1198</name>
</gene>
<evidence type="ECO:0000313" key="4">
    <source>
        <dbReference type="EMBL" id="ABG62594.1"/>
    </source>
</evidence>
<name>Q11J31_CHESB</name>
<dbReference type="OrthoDB" id="7906519at2"/>
<keyword evidence="2" id="KW-0810">Translation regulation</keyword>
<dbReference type="HOGENOM" id="CLU_1522525_0_0_5"/>
<dbReference type="KEGG" id="mes:Meso_1198"/>
<dbReference type="eggNOG" id="ENOG5033KJJ">
    <property type="taxonomic scope" value="Bacteria"/>
</dbReference>
<keyword evidence="1" id="KW-0963">Cytoplasm</keyword>
<feature type="region of interest" description="Disordered" evidence="3">
    <location>
        <begin position="115"/>
        <end position="135"/>
    </location>
</feature>
<dbReference type="InterPro" id="IPR023200">
    <property type="entry name" value="RMF_sf"/>
</dbReference>
<feature type="compositionally biased region" description="Acidic residues" evidence="3">
    <location>
        <begin position="165"/>
        <end position="176"/>
    </location>
</feature>
<reference evidence="4" key="1">
    <citation type="submission" date="2006-06" db="EMBL/GenBank/DDBJ databases">
        <title>Complete sequence of chromosome of Chelativorans sp. BNC1.</title>
        <authorList>
            <consortium name="US DOE Joint Genome Institute"/>
            <person name="Copeland A."/>
            <person name="Lucas S."/>
            <person name="Lapidus A."/>
            <person name="Barry K."/>
            <person name="Detter J.C."/>
            <person name="Glavina del Rio T."/>
            <person name="Hammon N."/>
            <person name="Israni S."/>
            <person name="Dalin E."/>
            <person name="Tice H."/>
            <person name="Pitluck S."/>
            <person name="Chertkov O."/>
            <person name="Brettin T."/>
            <person name="Bruce D."/>
            <person name="Han C."/>
            <person name="Tapia R."/>
            <person name="Gilna P."/>
            <person name="Schmutz J."/>
            <person name="Larimer F."/>
            <person name="Land M."/>
            <person name="Hauser L."/>
            <person name="Kyrpides N."/>
            <person name="Mikhailova N."/>
            <person name="Richardson P."/>
        </authorList>
    </citation>
    <scope>NUCLEOTIDE SEQUENCE</scope>
    <source>
        <strain evidence="4">BNC1</strain>
    </source>
</reference>
<dbReference type="GO" id="GO:0006417">
    <property type="term" value="P:regulation of translation"/>
    <property type="evidence" value="ECO:0007669"/>
    <property type="project" value="UniProtKB-KW"/>
</dbReference>
<evidence type="ECO:0000256" key="2">
    <source>
        <dbReference type="ARBA" id="ARBA00022845"/>
    </source>
</evidence>
<dbReference type="STRING" id="266779.Meso_1198"/>
<accession>Q11J31</accession>
<sequence>MTDIGHNSELTTEQKSALRMHHVRRLLELEEEMQPLRERRKQIRAEAKGDGFKLSEIDAAIRLSTMEDTSIFVAEIKELIEIAKAFNALPPGEQGDLFPDRRPANERCFDEGKVAGLAGKNPEPPYGADSKQGQAWMKGWHEGQRIMREELQAAMEKRNAMKADETEDEPFPEAAE</sequence>
<dbReference type="Pfam" id="PF04957">
    <property type="entry name" value="RMF"/>
    <property type="match status" value="1"/>
</dbReference>